<dbReference type="AlphaFoldDB" id="A0A7Y0ENQ0"/>
<gene>
    <name evidence="2" type="ORF">G1C95_0844</name>
</gene>
<dbReference type="Proteomes" id="UP000532194">
    <property type="component" value="Unassembled WGS sequence"/>
</dbReference>
<evidence type="ECO:0000313" key="2">
    <source>
        <dbReference type="EMBL" id="NMM93659.1"/>
    </source>
</evidence>
<evidence type="ECO:0000256" key="1">
    <source>
        <dbReference type="SAM" id="MobiDB-lite"/>
    </source>
</evidence>
<feature type="compositionally biased region" description="Basic and acidic residues" evidence="1">
    <location>
        <begin position="1"/>
        <end position="14"/>
    </location>
</feature>
<proteinExistence type="predicted"/>
<reference evidence="2 3" key="1">
    <citation type="submission" date="2020-02" db="EMBL/GenBank/DDBJ databases">
        <title>Characterization of phylogenetic diversity of novel bifidobacterial species isolated in Czech ZOOs.</title>
        <authorList>
            <person name="Lugli G.A."/>
            <person name="Vera N.B."/>
            <person name="Ventura M."/>
        </authorList>
    </citation>
    <scope>NUCLEOTIDE SEQUENCE [LARGE SCALE GENOMIC DNA]</scope>
    <source>
        <strain evidence="2 3">DSM 109957</strain>
    </source>
</reference>
<protein>
    <submittedName>
        <fullName evidence="2">Uncharacterized protein</fullName>
    </submittedName>
</protein>
<name>A0A7Y0ENQ0_9BIFI</name>
<feature type="region of interest" description="Disordered" evidence="1">
    <location>
        <begin position="36"/>
        <end position="62"/>
    </location>
</feature>
<feature type="region of interest" description="Disordered" evidence="1">
    <location>
        <begin position="1"/>
        <end position="22"/>
    </location>
</feature>
<dbReference type="EMBL" id="JAAIII010000002">
    <property type="protein sequence ID" value="NMM93659.1"/>
    <property type="molecule type" value="Genomic_DNA"/>
</dbReference>
<accession>A0A7Y0ENQ0</accession>
<sequence length="80" mass="9067">MVRSLDFARDDEKPSPGMMESPLGMMESLLGMMESPLGMMKDSPVMPSEAERSRGISITGRSRDNKRISQFLGWKYPRKL</sequence>
<keyword evidence="3" id="KW-1185">Reference proteome</keyword>
<comment type="caution">
    <text evidence="2">The sequence shown here is derived from an EMBL/GenBank/DDBJ whole genome shotgun (WGS) entry which is preliminary data.</text>
</comment>
<organism evidence="2 3">
    <name type="scientific">Bifidobacterium oedipodis</name>
    <dbReference type="NCBI Taxonomy" id="2675322"/>
    <lineage>
        <taxon>Bacteria</taxon>
        <taxon>Bacillati</taxon>
        <taxon>Actinomycetota</taxon>
        <taxon>Actinomycetes</taxon>
        <taxon>Bifidobacteriales</taxon>
        <taxon>Bifidobacteriaceae</taxon>
        <taxon>Bifidobacterium</taxon>
    </lineage>
</organism>
<evidence type="ECO:0000313" key="3">
    <source>
        <dbReference type="Proteomes" id="UP000532194"/>
    </source>
</evidence>